<proteinExistence type="predicted"/>
<dbReference type="AlphaFoldDB" id="A0A7X9P0X3"/>
<name>A0A7X9P0X3_9BACT</name>
<evidence type="ECO:0000256" key="2">
    <source>
        <dbReference type="SAM" id="Phobius"/>
    </source>
</evidence>
<accession>A0A7X9P0X3</accession>
<comment type="caution">
    <text evidence="3">The sequence shown here is derived from an EMBL/GenBank/DDBJ whole genome shotgun (WGS) entry which is preliminary data.</text>
</comment>
<reference evidence="3 4" key="1">
    <citation type="submission" date="2020-04" db="EMBL/GenBank/DDBJ databases">
        <title>Flammeovirga sp. SR4, a novel species isolated from seawater.</title>
        <authorList>
            <person name="Wang X."/>
        </authorList>
    </citation>
    <scope>NUCLEOTIDE SEQUENCE [LARGE SCALE GENOMIC DNA]</scope>
    <source>
        <strain evidence="3 4">ATCC 23126</strain>
    </source>
</reference>
<dbReference type="Proteomes" id="UP000576082">
    <property type="component" value="Unassembled WGS sequence"/>
</dbReference>
<gene>
    <name evidence="3" type="ORF">HHU12_04385</name>
</gene>
<sequence length="866" mass="97126">MAGLRENIQVQVEINGNKALSTLADLDAEAKELRGQLKGMAKGTDEYIAKTKELDEIKDKQEKLRKEIGLTALPLKDLAKKSAQLKNELKQLTPGTDEFIRKSKELTAVNDRMRTLNNEIRNTRDESKKMTNEWQSFVPFSGEVSQLANTFQGLKGVVMSAKTSFGLLRGAIISTGIGALIIALTAVYGWFTRTKKGVEQLNIIMAAMGAFTDAIFESMNQLISFLASKAVPTFNSIYSVFSDILSFDWERMKKGASKALSGLSDLFMDFINEFVTISVGFGKILEGVFTLNYAKLKEGVSEMALDKVFNYASEAAKSLGDNISEDVKLAMQLAERMNRLVEAENLESLANAKRKKEIQELIFLTRDSTKSFEEREAALIKANEIEQEGLKRQLALQRERAAIAWADDARADSTEEDTQKAREESIKLVNLETQSLARQRELLNRLNELRNKMAAEEKKAAQERAKEAKERLKIEQQLADLEISLIQDQFDQKEAQIKESYQRQIEAITEGEYLATERKKLLEEARDRELQELKWARRQEFLGEEAIFEEEEALLAEEKFQNDLITQQERDQLLYELKRAALERQLALVQEMHGRESAEAQKVKNSIFKVDLDYQKKTKENLLRAEEANNKLYDNNLSSAQSTFESLSNILSSDEEMRKKHFRKIQTMQAAAAIIDGIKEVTSIWKNSAEFGPMGYIWGAIQTGVAIGRTAMNVSKINNAKYGDGGLLLSGPSHASGGMPILNPSTGQIVAEVEGGEPILSKATYANNKPIVDQLLYSSMYRNGAAVFEDGGTLPTMENQGSDGAPLSNQEVTSKTDTLLVELITEVRRNTEAVMTQKSIMKAYVTYSDIESVQDRINEDKLEAQV</sequence>
<evidence type="ECO:0000313" key="3">
    <source>
        <dbReference type="EMBL" id="NME67198.1"/>
    </source>
</evidence>
<keyword evidence="4" id="KW-1185">Reference proteome</keyword>
<dbReference type="EMBL" id="JABANE010000008">
    <property type="protein sequence ID" value="NME67198.1"/>
    <property type="molecule type" value="Genomic_DNA"/>
</dbReference>
<keyword evidence="2" id="KW-0472">Membrane</keyword>
<evidence type="ECO:0000256" key="1">
    <source>
        <dbReference type="SAM" id="Coils"/>
    </source>
</evidence>
<evidence type="ECO:0000313" key="4">
    <source>
        <dbReference type="Proteomes" id="UP000576082"/>
    </source>
</evidence>
<dbReference type="Gene3D" id="1.10.287.1490">
    <property type="match status" value="1"/>
</dbReference>
<keyword evidence="2" id="KW-1133">Transmembrane helix</keyword>
<feature type="transmembrane region" description="Helical" evidence="2">
    <location>
        <begin position="167"/>
        <end position="191"/>
    </location>
</feature>
<dbReference type="RefSeq" id="WP_169655371.1">
    <property type="nucleotide sequence ID" value="NZ_JABANE010000008.1"/>
</dbReference>
<evidence type="ECO:0008006" key="5">
    <source>
        <dbReference type="Google" id="ProtNLM"/>
    </source>
</evidence>
<feature type="coiled-coil region" evidence="1">
    <location>
        <begin position="106"/>
        <end position="133"/>
    </location>
</feature>
<protein>
    <recommendedName>
        <fullName evidence="5">Phage tail tape measure protein</fullName>
    </recommendedName>
</protein>
<feature type="coiled-coil region" evidence="1">
    <location>
        <begin position="436"/>
        <end position="478"/>
    </location>
</feature>
<keyword evidence="2" id="KW-0812">Transmembrane</keyword>
<organism evidence="3 4">
    <name type="scientific">Flammeovirga aprica JL-4</name>
    <dbReference type="NCBI Taxonomy" id="694437"/>
    <lineage>
        <taxon>Bacteria</taxon>
        <taxon>Pseudomonadati</taxon>
        <taxon>Bacteroidota</taxon>
        <taxon>Cytophagia</taxon>
        <taxon>Cytophagales</taxon>
        <taxon>Flammeovirgaceae</taxon>
        <taxon>Flammeovirga</taxon>
    </lineage>
</organism>
<keyword evidence="1" id="KW-0175">Coiled coil</keyword>